<proteinExistence type="predicted"/>
<dbReference type="Pfam" id="PF00008">
    <property type="entry name" value="EGF"/>
    <property type="match status" value="1"/>
</dbReference>
<dbReference type="SMART" id="SM00181">
    <property type="entry name" value="EGF"/>
    <property type="match status" value="9"/>
</dbReference>
<evidence type="ECO:0000256" key="1">
    <source>
        <dbReference type="ARBA" id="ARBA00004613"/>
    </source>
</evidence>
<dbReference type="Proteomes" id="UP000277204">
    <property type="component" value="Unassembled WGS sequence"/>
</dbReference>
<gene>
    <name evidence="9" type="ORF">SMRZ_LOCUS14905</name>
</gene>
<dbReference type="Pfam" id="PF12661">
    <property type="entry name" value="hEGF"/>
    <property type="match status" value="4"/>
</dbReference>
<evidence type="ECO:0000256" key="2">
    <source>
        <dbReference type="ARBA" id="ARBA00022525"/>
    </source>
</evidence>
<dbReference type="InterPro" id="IPR013032">
    <property type="entry name" value="EGF-like_CS"/>
</dbReference>
<dbReference type="InterPro" id="IPR001881">
    <property type="entry name" value="EGF-like_Ca-bd_dom"/>
</dbReference>
<dbReference type="InterPro" id="IPR017878">
    <property type="entry name" value="TB_dom"/>
</dbReference>
<reference evidence="9 10" key="1">
    <citation type="submission" date="2018-11" db="EMBL/GenBank/DDBJ databases">
        <authorList>
            <consortium name="Pathogen Informatics"/>
        </authorList>
    </citation>
    <scope>NUCLEOTIDE SEQUENCE [LARGE SCALE GENOMIC DNA]</scope>
    <source>
        <strain evidence="9 10">Zambia</strain>
    </source>
</reference>
<keyword evidence="7" id="KW-0325">Glycoprotein</keyword>
<dbReference type="SMART" id="SM00179">
    <property type="entry name" value="EGF_CA"/>
    <property type="match status" value="7"/>
</dbReference>
<comment type="subcellular location">
    <subcellularLocation>
        <location evidence="1">Secreted</location>
    </subcellularLocation>
</comment>
<name>A0A183MFT0_9TREM</name>
<dbReference type="PROSITE" id="PS01187">
    <property type="entry name" value="EGF_CA"/>
    <property type="match status" value="1"/>
</dbReference>
<keyword evidence="5" id="KW-0677">Repeat</keyword>
<dbReference type="SUPFAM" id="SSF57581">
    <property type="entry name" value="TB module/8-cys domain"/>
    <property type="match status" value="1"/>
</dbReference>
<dbReference type="InterPro" id="IPR051145">
    <property type="entry name" value="GAS-SHBG-PROS"/>
</dbReference>
<evidence type="ECO:0000256" key="6">
    <source>
        <dbReference type="ARBA" id="ARBA00023157"/>
    </source>
</evidence>
<comment type="caution">
    <text evidence="8">Lacks conserved residue(s) required for the propagation of feature annotation.</text>
</comment>
<dbReference type="STRING" id="48269.A0A183MFT0"/>
<keyword evidence="2" id="KW-0964">Secreted</keyword>
<evidence type="ECO:0000313" key="9">
    <source>
        <dbReference type="EMBL" id="VDP16994.1"/>
    </source>
</evidence>
<dbReference type="InterPro" id="IPR000742">
    <property type="entry name" value="EGF"/>
</dbReference>
<dbReference type="PANTHER" id="PTHR24040">
    <property type="entry name" value="LAMININ G-LIKE DOMAIN-CONTAINING PROTEIN"/>
    <property type="match status" value="1"/>
</dbReference>
<dbReference type="Gene3D" id="3.90.290.10">
    <property type="entry name" value="TGF-beta binding (TB) domain"/>
    <property type="match status" value="1"/>
</dbReference>
<dbReference type="InterPro" id="IPR000152">
    <property type="entry name" value="EGF-type_Asp/Asn_hydroxyl_site"/>
</dbReference>
<dbReference type="Pfam" id="PF23106">
    <property type="entry name" value="EGF_Teneurin"/>
    <property type="match status" value="1"/>
</dbReference>
<keyword evidence="6" id="KW-1015">Disulfide bond</keyword>
<keyword evidence="4" id="KW-0732">Signal</keyword>
<protein>
    <submittedName>
        <fullName evidence="9">Uncharacterized protein</fullName>
    </submittedName>
</protein>
<dbReference type="PANTHER" id="PTHR24040:SF13">
    <property type="entry name" value="FIBROPELLIN-1"/>
    <property type="match status" value="1"/>
</dbReference>
<dbReference type="AlphaFoldDB" id="A0A183MFT0"/>
<dbReference type="PROSITE" id="PS50026">
    <property type="entry name" value="EGF_3"/>
    <property type="match status" value="3"/>
</dbReference>
<evidence type="ECO:0000256" key="3">
    <source>
        <dbReference type="ARBA" id="ARBA00022536"/>
    </source>
</evidence>
<dbReference type="PROSITE" id="PS51364">
    <property type="entry name" value="TB"/>
    <property type="match status" value="1"/>
</dbReference>
<dbReference type="PROSITE" id="PS01186">
    <property type="entry name" value="EGF_2"/>
    <property type="match status" value="4"/>
</dbReference>
<accession>A0A183MFT0</accession>
<dbReference type="Gene3D" id="2.60.120.260">
    <property type="entry name" value="Galactose-binding domain-like"/>
    <property type="match status" value="1"/>
</dbReference>
<dbReference type="PROSITE" id="PS00022">
    <property type="entry name" value="EGF_1"/>
    <property type="match status" value="1"/>
</dbReference>
<dbReference type="Gene3D" id="2.10.25.10">
    <property type="entry name" value="Laminin"/>
    <property type="match status" value="4"/>
</dbReference>
<evidence type="ECO:0000256" key="8">
    <source>
        <dbReference type="PROSITE-ProRule" id="PRU00076"/>
    </source>
</evidence>
<evidence type="ECO:0000256" key="4">
    <source>
        <dbReference type="ARBA" id="ARBA00022729"/>
    </source>
</evidence>
<keyword evidence="10" id="KW-1185">Reference proteome</keyword>
<evidence type="ECO:0000313" key="10">
    <source>
        <dbReference type="Proteomes" id="UP000277204"/>
    </source>
</evidence>
<dbReference type="FunFam" id="2.10.25.10:FF:000005">
    <property type="entry name" value="Fibrillin 2"/>
    <property type="match status" value="1"/>
</dbReference>
<dbReference type="InterPro" id="IPR036773">
    <property type="entry name" value="TB_dom_sf"/>
</dbReference>
<sequence length="777" mass="87896">MQQIQWTTAQNKMMIRGSRQETLDPGFVLLGTRQQGVPVILRERVLSDGFHPVSPNFTLPTIVLFKLFSLLKKIAVCAGNCGERGECIKPNTCICSDRRLRFSCKEEDIDEESDTMQLDQAENQCPDNCNEHGTCENGACICRTGYSGLKCEIKLTGACYITLKRGLCVNPMQYRISQYDYEAIPLTHEVCCNALGIAWGEPCQICQSTHCGKGYEQIDGVCKDINECEVDGVCQRGQCINEEGSYKCNCPENTHFDKSTLDCVYTLKMPCELDPHRCHNGGKCIDLPSGDYKCICPWGTRTSQDRKSCIEDKELHFDICQLYKSSVCKNGQCIPRGNTYECICNEGFEPSEDRKTCQYKVDICSVHRGYLCTNGHCIPAGRDFFCECNPGFTLSYDRRRCMSKCEELGPSICPNGYCIALSNGDYECQCEIGYQSTPDHKKCIMQMEEPNSNAHFTKSVQYYKNSYYGNKENEPYQNSIEMNKPQIDYSEVDDEKSYNWWQSDSLSKKQHKSYSQYKQQDSSDVIYKKPKLLHLRGTSLRSTPCGQDDIVKKCNGGICLNLGGDGYICECLPGYLAINGGRTCVKHKDETYVNLDDLDFADDLALLSQTQQHMQEETTSVAAASAAVDLNIHKGKGKILQYNTACTNPVTIDGDDLDDVKTFKYSGSISDEHEGADNVLQNDESVEDIRKSFHPVNSKQYNYKNHFKKDSNTQLYKYKSPCSRNDVLNKCEWGTCLNLGRNSYKCDCLPEYQFTQTEGCIRKIHKGKKYPVFSNIE</sequence>
<dbReference type="InterPro" id="IPR018097">
    <property type="entry name" value="EGF_Ca-bd_CS"/>
</dbReference>
<dbReference type="GO" id="GO:0005576">
    <property type="term" value="C:extracellular region"/>
    <property type="evidence" value="ECO:0007669"/>
    <property type="project" value="UniProtKB-SubCell"/>
</dbReference>
<dbReference type="EMBL" id="UZAI01016842">
    <property type="protein sequence ID" value="VDP16994.1"/>
    <property type="molecule type" value="Genomic_DNA"/>
</dbReference>
<dbReference type="GO" id="GO:0005509">
    <property type="term" value="F:calcium ion binding"/>
    <property type="evidence" value="ECO:0007669"/>
    <property type="project" value="InterPro"/>
</dbReference>
<organism evidence="9 10">
    <name type="scientific">Schistosoma margrebowiei</name>
    <dbReference type="NCBI Taxonomy" id="48269"/>
    <lineage>
        <taxon>Eukaryota</taxon>
        <taxon>Metazoa</taxon>
        <taxon>Spiralia</taxon>
        <taxon>Lophotrochozoa</taxon>
        <taxon>Platyhelminthes</taxon>
        <taxon>Trematoda</taxon>
        <taxon>Digenea</taxon>
        <taxon>Strigeidida</taxon>
        <taxon>Schistosomatoidea</taxon>
        <taxon>Schistosomatidae</taxon>
        <taxon>Schistosoma</taxon>
    </lineage>
</organism>
<dbReference type="CDD" id="cd00054">
    <property type="entry name" value="EGF_CA"/>
    <property type="match status" value="1"/>
</dbReference>
<evidence type="ECO:0000256" key="5">
    <source>
        <dbReference type="ARBA" id="ARBA00022737"/>
    </source>
</evidence>
<keyword evidence="3 8" id="KW-0245">EGF-like domain</keyword>
<evidence type="ECO:0000256" key="7">
    <source>
        <dbReference type="ARBA" id="ARBA00023180"/>
    </source>
</evidence>
<dbReference type="PROSITE" id="PS00010">
    <property type="entry name" value="ASX_HYDROXYL"/>
    <property type="match status" value="1"/>
</dbReference>
<dbReference type="SUPFAM" id="SSF57196">
    <property type="entry name" value="EGF/Laminin"/>
    <property type="match status" value="5"/>
</dbReference>